<reference evidence="1" key="1">
    <citation type="submission" date="2016-10" db="EMBL/GenBank/DDBJ databases">
        <title>Sequence of Gallionella enrichment culture.</title>
        <authorList>
            <person name="Poehlein A."/>
            <person name="Muehling M."/>
            <person name="Daniel R."/>
        </authorList>
    </citation>
    <scope>NUCLEOTIDE SEQUENCE</scope>
</reference>
<sequence>MPPSLFTRLLAVMASLFFLASPLRAETIRISFPPDPNALPVFVLQAKGAQFLPHDTLEFRANPAGDPSAMRALIASGQVDYALFNLIGGTRINQGGMKNFCLVSPWVWRGVYLLTPLDPQGKPQPAFALGGKTIAVSPGISTPPHIVIQKALERGGVRADYIAAGAGTVLMQLLRTPGKAPAGVAAAEPMVSQILLRQEQEIWPVRWGIALDPTEALGGAVPLGALWRVGTSIPVAARERFEAALSKAAEWSTDPANRAEAAQIAAKGYAEFFRQPIPAQAFDDMLKNRRVQWRLDTPNAALPVVQTYQKNVFGINVQPALFCAQ</sequence>
<name>A0A1J5P0M1_9ZZZZ</name>
<dbReference type="Gene3D" id="3.40.190.10">
    <property type="entry name" value="Periplasmic binding protein-like II"/>
    <property type="match status" value="2"/>
</dbReference>
<protein>
    <recommendedName>
        <fullName evidence="2">SsuA/THI5-like domain-containing protein</fullName>
    </recommendedName>
</protein>
<comment type="caution">
    <text evidence="1">The sequence shown here is derived from an EMBL/GenBank/DDBJ whole genome shotgun (WGS) entry which is preliminary data.</text>
</comment>
<dbReference type="SUPFAM" id="SSF53850">
    <property type="entry name" value="Periplasmic binding protein-like II"/>
    <property type="match status" value="1"/>
</dbReference>
<evidence type="ECO:0000313" key="1">
    <source>
        <dbReference type="EMBL" id="OIQ65089.1"/>
    </source>
</evidence>
<dbReference type="EMBL" id="MLJW01007598">
    <property type="protein sequence ID" value="OIQ65089.1"/>
    <property type="molecule type" value="Genomic_DNA"/>
</dbReference>
<accession>A0A1J5P0M1</accession>
<gene>
    <name evidence="1" type="ORF">GALL_533550</name>
</gene>
<evidence type="ECO:0008006" key="2">
    <source>
        <dbReference type="Google" id="ProtNLM"/>
    </source>
</evidence>
<dbReference type="AlphaFoldDB" id="A0A1J5P0M1"/>
<proteinExistence type="predicted"/>
<organism evidence="1">
    <name type="scientific">mine drainage metagenome</name>
    <dbReference type="NCBI Taxonomy" id="410659"/>
    <lineage>
        <taxon>unclassified sequences</taxon>
        <taxon>metagenomes</taxon>
        <taxon>ecological metagenomes</taxon>
    </lineage>
</organism>